<evidence type="ECO:0000313" key="2">
    <source>
        <dbReference type="Proteomes" id="UP000245754"/>
    </source>
</evidence>
<dbReference type="AlphaFoldDB" id="A0A316ERX2"/>
<reference evidence="1 2" key="1">
    <citation type="submission" date="2018-05" db="EMBL/GenBank/DDBJ databases">
        <title>Genomic Encyclopedia of Type Strains, Phase IV (KMG-V): Genome sequencing to study the core and pangenomes of soil and plant-associated prokaryotes.</title>
        <authorList>
            <person name="Whitman W."/>
        </authorList>
    </citation>
    <scope>NUCLEOTIDE SEQUENCE [LARGE SCALE GENOMIC DNA]</scope>
    <source>
        <strain evidence="1 2">SLV-132</strain>
    </source>
</reference>
<keyword evidence="2" id="KW-1185">Reference proteome</keyword>
<sequence>MHAIAAVSMTRVTRFANLTLLSRGLRPEHAVECFAFVLASPVRSGFPVFICPLPQAGPA</sequence>
<dbReference type="Proteomes" id="UP000245754">
    <property type="component" value="Unassembled WGS sequence"/>
</dbReference>
<proteinExistence type="predicted"/>
<organism evidence="1 2">
    <name type="scientific">Cupriavidus plantarum</name>
    <dbReference type="NCBI Taxonomy" id="942865"/>
    <lineage>
        <taxon>Bacteria</taxon>
        <taxon>Pseudomonadati</taxon>
        <taxon>Pseudomonadota</taxon>
        <taxon>Betaproteobacteria</taxon>
        <taxon>Burkholderiales</taxon>
        <taxon>Burkholderiaceae</taxon>
        <taxon>Cupriavidus</taxon>
    </lineage>
</organism>
<dbReference type="EMBL" id="QGGT01000002">
    <property type="protein sequence ID" value="PWK35207.1"/>
    <property type="molecule type" value="Genomic_DNA"/>
</dbReference>
<gene>
    <name evidence="1" type="ORF">C7419_102485</name>
</gene>
<comment type="caution">
    <text evidence="1">The sequence shown here is derived from an EMBL/GenBank/DDBJ whole genome shotgun (WGS) entry which is preliminary data.</text>
</comment>
<accession>A0A316ERX2</accession>
<protein>
    <submittedName>
        <fullName evidence="1">Uncharacterized protein</fullName>
    </submittedName>
</protein>
<evidence type="ECO:0000313" key="1">
    <source>
        <dbReference type="EMBL" id="PWK35207.1"/>
    </source>
</evidence>
<name>A0A316ERX2_9BURK</name>